<sequence>MNLVFVLAFLQTIDATAITSFLKASNQRSDKFNFAKNVDDRLANHEVHEESDVVETERGGAADNIVLISKAEYTEVHCLPGAAGPLRVRQTGSTQGSLGRNEIYTL</sequence>
<dbReference type="AlphaFoldDB" id="A0A6I9QGJ2"/>
<evidence type="ECO:0000256" key="1">
    <source>
        <dbReference type="SAM" id="SignalP"/>
    </source>
</evidence>
<keyword evidence="1" id="KW-0732">Signal</keyword>
<feature type="chain" id="PRO_5026710323" evidence="1">
    <location>
        <begin position="16"/>
        <end position="106"/>
    </location>
</feature>
<gene>
    <name evidence="3" type="primary">LOC105035342</name>
</gene>
<reference evidence="3" key="1">
    <citation type="submission" date="2025-08" db="UniProtKB">
        <authorList>
            <consortium name="RefSeq"/>
        </authorList>
    </citation>
    <scope>IDENTIFICATION</scope>
</reference>
<name>A0A6I9QGJ2_ELAGV</name>
<evidence type="ECO:0000313" key="2">
    <source>
        <dbReference type="Proteomes" id="UP000504607"/>
    </source>
</evidence>
<organism evidence="2 3">
    <name type="scientific">Elaeis guineensis var. tenera</name>
    <name type="common">Oil palm</name>
    <dbReference type="NCBI Taxonomy" id="51953"/>
    <lineage>
        <taxon>Eukaryota</taxon>
        <taxon>Viridiplantae</taxon>
        <taxon>Streptophyta</taxon>
        <taxon>Embryophyta</taxon>
        <taxon>Tracheophyta</taxon>
        <taxon>Spermatophyta</taxon>
        <taxon>Magnoliopsida</taxon>
        <taxon>Liliopsida</taxon>
        <taxon>Arecaceae</taxon>
        <taxon>Arecoideae</taxon>
        <taxon>Cocoseae</taxon>
        <taxon>Elaeidinae</taxon>
        <taxon>Elaeis</taxon>
    </lineage>
</organism>
<dbReference type="RefSeq" id="XP_010909192.1">
    <property type="nucleotide sequence ID" value="XM_010910890.3"/>
</dbReference>
<dbReference type="InParanoid" id="A0A6I9QGJ2"/>
<dbReference type="Proteomes" id="UP000504607">
    <property type="component" value="Unplaced"/>
</dbReference>
<evidence type="ECO:0000313" key="3">
    <source>
        <dbReference type="RefSeq" id="XP_010909192.1"/>
    </source>
</evidence>
<feature type="signal peptide" evidence="1">
    <location>
        <begin position="1"/>
        <end position="15"/>
    </location>
</feature>
<keyword evidence="2" id="KW-1185">Reference proteome</keyword>
<accession>A0A6I9QGJ2</accession>
<proteinExistence type="predicted"/>
<protein>
    <submittedName>
        <fullName evidence="3">Uncharacterized protein LOC105035342</fullName>
    </submittedName>
</protein>